<sequence length="168" mass="18264">MKRNARFPVSLCLLCVWMFLGNCYFNPVVQLVVNPEVKEEGSAVSASLLAALGLAPSPYFSLVSSIPADGEDITPPLTTYTFTFSEAIENNVSDPMTWISENIILTETINIFPVVTISDRKMELSVDPALDNLLTYTIAFGEGIKAKTGKTLSPNTKITFTCSGCMPL</sequence>
<dbReference type="InterPro" id="IPR032812">
    <property type="entry name" value="SbsA_Ig"/>
</dbReference>
<reference evidence="4" key="1">
    <citation type="journal article" date="2019" name="PLoS Negl. Trop. Dis.">
        <title>Revisiting the worldwide diversity of Leptospira species in the environment.</title>
        <authorList>
            <person name="Vincent A.T."/>
            <person name="Schiettekatte O."/>
            <person name="Bourhy P."/>
            <person name="Veyrier F.J."/>
            <person name="Picardeau M."/>
        </authorList>
    </citation>
    <scope>NUCLEOTIDE SEQUENCE [LARGE SCALE GENOMIC DNA]</scope>
    <source>
        <strain evidence="4">201800278</strain>
    </source>
</reference>
<comment type="caution">
    <text evidence="3">The sequence shown here is derived from an EMBL/GenBank/DDBJ whole genome shotgun (WGS) entry which is preliminary data.</text>
</comment>
<evidence type="ECO:0000313" key="3">
    <source>
        <dbReference type="EMBL" id="TGL01415.1"/>
    </source>
</evidence>
<dbReference type="Proteomes" id="UP000297465">
    <property type="component" value="Unassembled WGS sequence"/>
</dbReference>
<keyword evidence="4" id="KW-1185">Reference proteome</keyword>
<dbReference type="RefSeq" id="WP_135573576.1">
    <property type="nucleotide sequence ID" value="NZ_RQFN01000024.1"/>
</dbReference>
<organism evidence="3 4">
    <name type="scientific">Leptospira montravelensis</name>
    <dbReference type="NCBI Taxonomy" id="2484961"/>
    <lineage>
        <taxon>Bacteria</taxon>
        <taxon>Pseudomonadati</taxon>
        <taxon>Spirochaetota</taxon>
        <taxon>Spirochaetia</taxon>
        <taxon>Leptospirales</taxon>
        <taxon>Leptospiraceae</taxon>
        <taxon>Leptospira</taxon>
    </lineage>
</organism>
<accession>A0ABY2LT23</accession>
<evidence type="ECO:0000259" key="2">
    <source>
        <dbReference type="Pfam" id="PF13205"/>
    </source>
</evidence>
<feature type="domain" description="SbsA Ig-like" evidence="2">
    <location>
        <begin position="61"/>
        <end position="161"/>
    </location>
</feature>
<evidence type="ECO:0000313" key="4">
    <source>
        <dbReference type="Proteomes" id="UP000297465"/>
    </source>
</evidence>
<name>A0ABY2LT23_9LEPT</name>
<dbReference type="Pfam" id="PF13205">
    <property type="entry name" value="Big_5"/>
    <property type="match status" value="1"/>
</dbReference>
<dbReference type="EMBL" id="RQFO01000016">
    <property type="protein sequence ID" value="TGL01415.1"/>
    <property type="molecule type" value="Genomic_DNA"/>
</dbReference>
<gene>
    <name evidence="3" type="ORF">EHQ31_11540</name>
</gene>
<proteinExistence type="predicted"/>
<protein>
    <recommendedName>
        <fullName evidence="2">SbsA Ig-like domain-containing protein</fullName>
    </recommendedName>
</protein>
<keyword evidence="1" id="KW-0732">Signal</keyword>
<evidence type="ECO:0000256" key="1">
    <source>
        <dbReference type="ARBA" id="ARBA00022729"/>
    </source>
</evidence>